<dbReference type="InterPro" id="IPR020435">
    <property type="entry name" value="TNFR_5"/>
</dbReference>
<feature type="chain" id="PRO_5027575013" description="Tumor necrosis factor receptor superfamily member 5" evidence="17">
    <location>
        <begin position="24"/>
        <end position="289"/>
    </location>
</feature>
<dbReference type="InterPro" id="IPR034021">
    <property type="entry name" value="TNFRSF5_N"/>
</dbReference>
<evidence type="ECO:0000256" key="15">
    <source>
        <dbReference type="PROSITE-ProRule" id="PRU00206"/>
    </source>
</evidence>
<evidence type="ECO:0000256" key="6">
    <source>
        <dbReference type="ARBA" id="ARBA00022859"/>
    </source>
</evidence>
<keyword evidence="10 20" id="KW-0675">Receptor</keyword>
<dbReference type="Proteomes" id="UP000515126">
    <property type="component" value="Chromosome 2"/>
</dbReference>
<dbReference type="GO" id="GO:0043536">
    <property type="term" value="P:positive regulation of blood vessel endothelial cell migration"/>
    <property type="evidence" value="ECO:0007669"/>
    <property type="project" value="Ensembl"/>
</dbReference>
<dbReference type="GO" id="GO:0043123">
    <property type="term" value="P:positive regulation of canonical NF-kappaB signal transduction"/>
    <property type="evidence" value="ECO:0007669"/>
    <property type="project" value="Ensembl"/>
</dbReference>
<feature type="disulfide bond" evidence="15">
    <location>
        <begin position="125"/>
        <end position="143"/>
    </location>
</feature>
<dbReference type="GO" id="GO:0002768">
    <property type="term" value="P:immune response-regulating cell surface receptor signaling pathway"/>
    <property type="evidence" value="ECO:0007669"/>
    <property type="project" value="Ensembl"/>
</dbReference>
<dbReference type="GO" id="GO:0051607">
    <property type="term" value="P:defense response to virus"/>
    <property type="evidence" value="ECO:0007669"/>
    <property type="project" value="Ensembl"/>
</dbReference>
<protein>
    <recommendedName>
        <fullName evidence="2">Tumor necrosis factor receptor superfamily member 5</fullName>
    </recommendedName>
    <alternativeName>
        <fullName evidence="12">B-cell surface antigen CD40</fullName>
    </alternativeName>
    <alternativeName>
        <fullName evidence="13">CD40L receptor</fullName>
    </alternativeName>
</protein>
<evidence type="ECO:0000256" key="16">
    <source>
        <dbReference type="SAM" id="Phobius"/>
    </source>
</evidence>
<evidence type="ECO:0000256" key="7">
    <source>
        <dbReference type="ARBA" id="ARBA00022989"/>
    </source>
</evidence>
<dbReference type="GO" id="GO:0045944">
    <property type="term" value="P:positive regulation of transcription by RNA polymerase II"/>
    <property type="evidence" value="ECO:0007669"/>
    <property type="project" value="Ensembl"/>
</dbReference>
<dbReference type="GO" id="GO:0038023">
    <property type="term" value="F:signaling receptor activity"/>
    <property type="evidence" value="ECO:0007669"/>
    <property type="project" value="Ensembl"/>
</dbReference>
<keyword evidence="9 15" id="KW-1015">Disulfide bond</keyword>
<sequence length="289" mass="32050">MLSLPRLCALWGCLLTAVHLGQCLMCSDKQYLHDGQCCDLCQPGSRLTSHCTAFEKTQCHPCDSGEFSAQWNREIRCHQHRHCEPNQGLRVKKEGTSESDTVCACKEGQHCTSKDCEACAQHTPCIPGFGVIEMATETNDTVCHPCPVGFFSNQSSLFEKCHPWTSCEDKNLEVLQKGTSQTNVICGLKSRMRALLVIPVVMGILITIFGVFLYIKKVVKKPKDNEILPPAAVRQDPVEIEDYPGHNTAAPVQETLHGCQPVTQEDGKESRISVQERQLTDSIALRPLV</sequence>
<evidence type="ECO:0000256" key="13">
    <source>
        <dbReference type="ARBA" id="ARBA00032719"/>
    </source>
</evidence>
<evidence type="ECO:0000256" key="12">
    <source>
        <dbReference type="ARBA" id="ARBA00031089"/>
    </source>
</evidence>
<dbReference type="GO" id="GO:0019724">
    <property type="term" value="P:B cell mediated immunity"/>
    <property type="evidence" value="ECO:0007669"/>
    <property type="project" value="Ensembl"/>
</dbReference>
<evidence type="ECO:0000313" key="20">
    <source>
        <dbReference type="RefSeq" id="XP_021011229.1"/>
    </source>
</evidence>
<feature type="domain" description="TNFR-Cys" evidence="18">
    <location>
        <begin position="61"/>
        <end position="103"/>
    </location>
</feature>
<dbReference type="GO" id="GO:0042100">
    <property type="term" value="P:B cell proliferation"/>
    <property type="evidence" value="ECO:0007669"/>
    <property type="project" value="Ensembl"/>
</dbReference>
<evidence type="ECO:0000256" key="3">
    <source>
        <dbReference type="ARBA" id="ARBA00022692"/>
    </source>
</evidence>
<dbReference type="RefSeq" id="XP_021011229.1">
    <property type="nucleotide sequence ID" value="XM_021155570.1"/>
</dbReference>
<keyword evidence="19" id="KW-1185">Reference proteome</keyword>
<dbReference type="PROSITE" id="PS50050">
    <property type="entry name" value="TNFR_NGFR_2"/>
    <property type="match status" value="3"/>
</dbReference>
<evidence type="ECO:0000256" key="8">
    <source>
        <dbReference type="ARBA" id="ARBA00023136"/>
    </source>
</evidence>
<dbReference type="GO" id="GO:0045766">
    <property type="term" value="P:positive regulation of angiogenesis"/>
    <property type="evidence" value="ECO:0007669"/>
    <property type="project" value="Ensembl"/>
</dbReference>
<dbReference type="SMART" id="SM00208">
    <property type="entry name" value="TNFR"/>
    <property type="match status" value="4"/>
</dbReference>
<gene>
    <name evidence="20" type="primary">Cd40</name>
</gene>
<keyword evidence="8 16" id="KW-0472">Membrane</keyword>
<organism evidence="19 20">
    <name type="scientific">Mus caroli</name>
    <name type="common">Ryukyu mouse</name>
    <name type="synonym">Ricefield mouse</name>
    <dbReference type="NCBI Taxonomy" id="10089"/>
    <lineage>
        <taxon>Eukaryota</taxon>
        <taxon>Metazoa</taxon>
        <taxon>Chordata</taxon>
        <taxon>Craniata</taxon>
        <taxon>Vertebrata</taxon>
        <taxon>Euteleostomi</taxon>
        <taxon>Mammalia</taxon>
        <taxon>Eutheria</taxon>
        <taxon>Euarchontoglires</taxon>
        <taxon>Glires</taxon>
        <taxon>Rodentia</taxon>
        <taxon>Myomorpha</taxon>
        <taxon>Muroidea</taxon>
        <taxon>Muridae</taxon>
        <taxon>Murinae</taxon>
        <taxon>Mus</taxon>
        <taxon>Mus</taxon>
    </lineage>
</organism>
<dbReference type="GO" id="GO:0023035">
    <property type="term" value="P:CD40 signaling pathway"/>
    <property type="evidence" value="ECO:0007669"/>
    <property type="project" value="Ensembl"/>
</dbReference>
<dbReference type="GO" id="GO:0042832">
    <property type="term" value="P:defense response to protozoan"/>
    <property type="evidence" value="ECO:0007669"/>
    <property type="project" value="Ensembl"/>
</dbReference>
<dbReference type="PANTHER" id="PTHR46875:SF1">
    <property type="entry name" value="TUMOR NECROSIS FACTOR RECEPTOR SUPERFAMILY MEMBER 5"/>
    <property type="match status" value="1"/>
</dbReference>
<accession>A0A6P5PAR9</accession>
<dbReference type="Pfam" id="PF00020">
    <property type="entry name" value="TNFR_c6"/>
    <property type="match status" value="2"/>
</dbReference>
<keyword evidence="11" id="KW-0325">Glycoprotein</keyword>
<evidence type="ECO:0000313" key="19">
    <source>
        <dbReference type="Proteomes" id="UP000515126"/>
    </source>
</evidence>
<feature type="domain" description="TNFR-Cys" evidence="18">
    <location>
        <begin position="145"/>
        <end position="186"/>
    </location>
</feature>
<comment type="caution">
    <text evidence="15">Lacks conserved residue(s) required for the propagation of feature annotation.</text>
</comment>
<keyword evidence="3 16" id="KW-0812">Transmembrane</keyword>
<feature type="disulfide bond" evidence="15">
    <location>
        <begin position="146"/>
        <end position="161"/>
    </location>
</feature>
<dbReference type="FunFam" id="2.10.50.10:FF:000041">
    <property type="entry name" value="Tumor necrosis factor receptor superfamily member 5"/>
    <property type="match status" value="1"/>
</dbReference>
<dbReference type="GO" id="GO:0043410">
    <property type="term" value="P:positive regulation of MAPK cascade"/>
    <property type="evidence" value="ECO:0007669"/>
    <property type="project" value="Ensembl"/>
</dbReference>
<feature type="disulfide bond" evidence="15">
    <location>
        <begin position="62"/>
        <end position="77"/>
    </location>
</feature>
<evidence type="ECO:0000256" key="9">
    <source>
        <dbReference type="ARBA" id="ARBA00023157"/>
    </source>
</evidence>
<dbReference type="AlphaFoldDB" id="A0A6P5PAR9"/>
<feature type="transmembrane region" description="Helical" evidence="16">
    <location>
        <begin position="194"/>
        <end position="215"/>
    </location>
</feature>
<keyword evidence="7 16" id="KW-1133">Transmembrane helix</keyword>
<dbReference type="GO" id="GO:0035631">
    <property type="term" value="C:CD40 receptor complex"/>
    <property type="evidence" value="ECO:0007669"/>
    <property type="project" value="Ensembl"/>
</dbReference>
<dbReference type="InterPro" id="IPR001368">
    <property type="entry name" value="TNFR/NGFR_Cys_rich_reg"/>
</dbReference>
<dbReference type="GO" id="GO:0032735">
    <property type="term" value="P:positive regulation of interleukin-12 production"/>
    <property type="evidence" value="ECO:0007669"/>
    <property type="project" value="Ensembl"/>
</dbReference>
<feature type="repeat" description="TNFR-Cys" evidence="15">
    <location>
        <begin position="145"/>
        <end position="186"/>
    </location>
</feature>
<dbReference type="CTD" id="958"/>
<dbReference type="Gene3D" id="2.10.50.10">
    <property type="entry name" value="Tumor Necrosis Factor Receptor, subunit A, domain 2"/>
    <property type="match status" value="3"/>
</dbReference>
<dbReference type="GO" id="GO:2000353">
    <property type="term" value="P:positive regulation of endothelial cell apoptotic process"/>
    <property type="evidence" value="ECO:0007669"/>
    <property type="project" value="Ensembl"/>
</dbReference>
<keyword evidence="4 17" id="KW-0732">Signal</keyword>
<evidence type="ECO:0000256" key="5">
    <source>
        <dbReference type="ARBA" id="ARBA00022737"/>
    </source>
</evidence>
<evidence type="ECO:0000256" key="10">
    <source>
        <dbReference type="ARBA" id="ARBA00023170"/>
    </source>
</evidence>
<dbReference type="SUPFAM" id="SSF57586">
    <property type="entry name" value="TNF receptor-like"/>
    <property type="match status" value="3"/>
</dbReference>
<feature type="repeat" description="TNFR-Cys" evidence="15">
    <location>
        <begin position="104"/>
        <end position="143"/>
    </location>
</feature>
<reference evidence="20" key="1">
    <citation type="submission" date="2025-08" db="UniProtKB">
        <authorList>
            <consortium name="RefSeq"/>
        </authorList>
    </citation>
    <scope>IDENTIFICATION</scope>
</reference>
<comment type="subcellular location">
    <subcellularLocation>
        <location evidence="1">Membrane</location>
        <topology evidence="1">Single-pass type I membrane protein</topology>
    </subcellularLocation>
</comment>
<dbReference type="GO" id="GO:1902216">
    <property type="term" value="P:positive regulation of interleukin-4-mediated signaling pathway"/>
    <property type="evidence" value="ECO:0007669"/>
    <property type="project" value="Ensembl"/>
</dbReference>
<dbReference type="PRINTS" id="PR01922">
    <property type="entry name" value="TNFACTORR5"/>
</dbReference>
<comment type="function">
    <text evidence="14">Receptor for TNFSF5/CD40LG. Transduces TRAF6- and MAP3K8-mediated signals that activate ERK in macrophages and B cells, leading to induction of immunoglobulin secretion.</text>
</comment>
<feature type="signal peptide" evidence="17">
    <location>
        <begin position="1"/>
        <end position="23"/>
    </location>
</feature>
<dbReference type="InterPro" id="IPR052135">
    <property type="entry name" value="TNFRSF5"/>
</dbReference>
<dbReference type="KEGG" id="mcal:110289392"/>
<evidence type="ECO:0000259" key="18">
    <source>
        <dbReference type="PROSITE" id="PS50050"/>
    </source>
</evidence>
<dbReference type="GO" id="GO:0090037">
    <property type="term" value="P:positive regulation of protein kinase C signaling"/>
    <property type="evidence" value="ECO:0007669"/>
    <property type="project" value="Ensembl"/>
</dbReference>
<dbReference type="PANTHER" id="PTHR46875">
    <property type="entry name" value="TUMOR NECROSIS FACTOR RECEPTOR SUPERFAMILY MEMBER 5"/>
    <property type="match status" value="1"/>
</dbReference>
<evidence type="ECO:0000256" key="17">
    <source>
        <dbReference type="SAM" id="SignalP"/>
    </source>
</evidence>
<dbReference type="PROSITE" id="PS00652">
    <property type="entry name" value="TNFR_NGFR_1"/>
    <property type="match status" value="1"/>
</dbReference>
<evidence type="ECO:0000256" key="2">
    <source>
        <dbReference type="ARBA" id="ARBA00015766"/>
    </source>
</evidence>
<keyword evidence="5" id="KW-0677">Repeat</keyword>
<dbReference type="GO" id="GO:0030890">
    <property type="term" value="P:positive regulation of B cell proliferation"/>
    <property type="evidence" value="ECO:0007669"/>
    <property type="project" value="Ensembl"/>
</dbReference>
<dbReference type="GO" id="GO:0007259">
    <property type="term" value="P:cell surface receptor signaling pathway via JAK-STAT"/>
    <property type="evidence" value="ECO:0007669"/>
    <property type="project" value="Ensembl"/>
</dbReference>
<dbReference type="GO" id="GO:0043491">
    <property type="term" value="P:phosphatidylinositol 3-kinase/protein kinase B signal transduction"/>
    <property type="evidence" value="ECO:0007669"/>
    <property type="project" value="Ensembl"/>
</dbReference>
<evidence type="ECO:0000256" key="1">
    <source>
        <dbReference type="ARBA" id="ARBA00004479"/>
    </source>
</evidence>
<evidence type="ECO:0000256" key="14">
    <source>
        <dbReference type="ARBA" id="ARBA00045871"/>
    </source>
</evidence>
<dbReference type="CDD" id="cd13407">
    <property type="entry name" value="TNFRSF5"/>
    <property type="match status" value="1"/>
</dbReference>
<dbReference type="GO" id="GO:0009897">
    <property type="term" value="C:external side of plasma membrane"/>
    <property type="evidence" value="ECO:0007669"/>
    <property type="project" value="Ensembl"/>
</dbReference>
<feature type="domain" description="TNFR-Cys" evidence="18">
    <location>
        <begin position="104"/>
        <end position="143"/>
    </location>
</feature>
<keyword evidence="6" id="KW-0391">Immunity</keyword>
<name>A0A6P5PAR9_MUSCR</name>
<evidence type="ECO:0000256" key="11">
    <source>
        <dbReference type="ARBA" id="ARBA00023180"/>
    </source>
</evidence>
<dbReference type="GO" id="GO:0071260">
    <property type="term" value="P:cellular response to mechanical stimulus"/>
    <property type="evidence" value="ECO:0007669"/>
    <property type="project" value="Ensembl"/>
</dbReference>
<dbReference type="GeneID" id="110289392"/>
<dbReference type="GO" id="GO:0031625">
    <property type="term" value="F:ubiquitin protein ligase binding"/>
    <property type="evidence" value="ECO:0007669"/>
    <property type="project" value="Ensembl"/>
</dbReference>
<dbReference type="GO" id="GO:0048304">
    <property type="term" value="P:positive regulation of isotype switching to IgG isotypes"/>
    <property type="evidence" value="ECO:0007669"/>
    <property type="project" value="Ensembl"/>
</dbReference>
<evidence type="ECO:0000256" key="4">
    <source>
        <dbReference type="ARBA" id="ARBA00022729"/>
    </source>
</evidence>
<dbReference type="GO" id="GO:0006874">
    <property type="term" value="P:intracellular calcium ion homeostasis"/>
    <property type="evidence" value="ECO:0007669"/>
    <property type="project" value="Ensembl"/>
</dbReference>
<proteinExistence type="predicted"/>
<feature type="repeat" description="TNFR-Cys" evidence="15">
    <location>
        <begin position="61"/>
        <end position="103"/>
    </location>
</feature>